<dbReference type="RefSeq" id="WP_093362266.1">
    <property type="nucleotide sequence ID" value="NZ_FOLG01000014.1"/>
</dbReference>
<dbReference type="STRING" id="441112.SAMN04488094_11450"/>
<evidence type="ECO:0000313" key="5">
    <source>
        <dbReference type="Proteomes" id="UP000198728"/>
    </source>
</evidence>
<protein>
    <submittedName>
        <fullName evidence="4">MJ0042 family finger-like domain-containing protein</fullName>
    </submittedName>
</protein>
<sequence length="307" mass="33920">MRLICPNCGAQYAVDDRVIPEAGRDVQCSNCGNTWFQRHPNHDQDLAEELTWEPAQSAPVPERPQIRPVEGDLQRPPESVVDRETEPEGEAPERVEDEAEGAEPETAEAPSHGPEPDLSGIDLPPRRYVDESVLSVLREEAEREHAARRAESGTSEYQPDLGVPPPDVGPHYGTAEYTDTGDLYGEEDGDAELKRALRASQRRGRLPDVEQITSTLEPSEAEAHVRAEDPRARRQRRRGARIGYGLAFLAFGLAALVYTRSERIASAVPETAAPLGSYVENVDAGRLWLDRTLRGFVPSDREVESDG</sequence>
<organism evidence="4 5">
    <name type="scientific">Tropicimonas isoalkanivorans</name>
    <dbReference type="NCBI Taxonomy" id="441112"/>
    <lineage>
        <taxon>Bacteria</taxon>
        <taxon>Pseudomonadati</taxon>
        <taxon>Pseudomonadota</taxon>
        <taxon>Alphaproteobacteria</taxon>
        <taxon>Rhodobacterales</taxon>
        <taxon>Roseobacteraceae</taxon>
        <taxon>Tropicimonas</taxon>
    </lineage>
</organism>
<feature type="region of interest" description="Disordered" evidence="1">
    <location>
        <begin position="54"/>
        <end position="126"/>
    </location>
</feature>
<proteinExistence type="predicted"/>
<feature type="domain" description="Zinc finger/thioredoxin putative" evidence="3">
    <location>
        <begin position="1"/>
        <end position="36"/>
    </location>
</feature>
<dbReference type="Proteomes" id="UP000198728">
    <property type="component" value="Unassembled WGS sequence"/>
</dbReference>
<feature type="compositionally biased region" description="Acidic residues" evidence="1">
    <location>
        <begin position="95"/>
        <end position="106"/>
    </location>
</feature>
<dbReference type="AlphaFoldDB" id="A0A1I1P8C0"/>
<dbReference type="Pfam" id="PF13717">
    <property type="entry name" value="Zn_ribbon_4"/>
    <property type="match status" value="1"/>
</dbReference>
<dbReference type="NCBIfam" id="TIGR02098">
    <property type="entry name" value="MJ0042_CXXC"/>
    <property type="match status" value="1"/>
</dbReference>
<feature type="compositionally biased region" description="Basic and acidic residues" evidence="1">
    <location>
        <begin position="69"/>
        <end position="94"/>
    </location>
</feature>
<dbReference type="EMBL" id="FOLG01000014">
    <property type="protein sequence ID" value="SFD05936.1"/>
    <property type="molecule type" value="Genomic_DNA"/>
</dbReference>
<evidence type="ECO:0000313" key="4">
    <source>
        <dbReference type="EMBL" id="SFD05936.1"/>
    </source>
</evidence>
<feature type="compositionally biased region" description="Basic and acidic residues" evidence="1">
    <location>
        <begin position="139"/>
        <end position="151"/>
    </location>
</feature>
<gene>
    <name evidence="4" type="ORF">SAMN04488094_11450</name>
</gene>
<evidence type="ECO:0000256" key="2">
    <source>
        <dbReference type="SAM" id="Phobius"/>
    </source>
</evidence>
<dbReference type="OrthoDB" id="7159357at2"/>
<keyword evidence="5" id="KW-1185">Reference proteome</keyword>
<reference evidence="4 5" key="1">
    <citation type="submission" date="2016-10" db="EMBL/GenBank/DDBJ databases">
        <authorList>
            <person name="de Groot N.N."/>
        </authorList>
    </citation>
    <scope>NUCLEOTIDE SEQUENCE [LARGE SCALE GENOMIC DNA]</scope>
    <source>
        <strain evidence="4 5">DSM 19548</strain>
    </source>
</reference>
<evidence type="ECO:0000259" key="3">
    <source>
        <dbReference type="Pfam" id="PF13717"/>
    </source>
</evidence>
<dbReference type="InterPro" id="IPR011723">
    <property type="entry name" value="Znf/thioredoxin_put"/>
</dbReference>
<keyword evidence="2" id="KW-0812">Transmembrane</keyword>
<feature type="region of interest" description="Disordered" evidence="1">
    <location>
        <begin position="139"/>
        <end position="185"/>
    </location>
</feature>
<keyword evidence="2" id="KW-1133">Transmembrane helix</keyword>
<feature type="transmembrane region" description="Helical" evidence="2">
    <location>
        <begin position="242"/>
        <end position="259"/>
    </location>
</feature>
<name>A0A1I1P8C0_9RHOB</name>
<keyword evidence="2" id="KW-0472">Membrane</keyword>
<evidence type="ECO:0000256" key="1">
    <source>
        <dbReference type="SAM" id="MobiDB-lite"/>
    </source>
</evidence>
<accession>A0A1I1P8C0</accession>